<gene>
    <name evidence="2" type="ORF">S03H2_10490</name>
</gene>
<dbReference type="GO" id="GO:0051920">
    <property type="term" value="F:peroxiredoxin activity"/>
    <property type="evidence" value="ECO:0007669"/>
    <property type="project" value="InterPro"/>
</dbReference>
<evidence type="ECO:0000313" key="2">
    <source>
        <dbReference type="EMBL" id="GAH35724.1"/>
    </source>
</evidence>
<dbReference type="InterPro" id="IPR003779">
    <property type="entry name" value="CMD-like"/>
</dbReference>
<dbReference type="EMBL" id="BARU01005394">
    <property type="protein sequence ID" value="GAH35724.1"/>
    <property type="molecule type" value="Genomic_DNA"/>
</dbReference>
<feature type="domain" description="Carboxymuconolactone decarboxylase-like" evidence="1">
    <location>
        <begin position="2"/>
        <end position="39"/>
    </location>
</feature>
<dbReference type="Gene3D" id="1.20.1290.10">
    <property type="entry name" value="AhpD-like"/>
    <property type="match status" value="1"/>
</dbReference>
<organism evidence="2">
    <name type="scientific">marine sediment metagenome</name>
    <dbReference type="NCBI Taxonomy" id="412755"/>
    <lineage>
        <taxon>unclassified sequences</taxon>
        <taxon>metagenomes</taxon>
        <taxon>ecological metagenomes</taxon>
    </lineage>
</organism>
<sequence length="114" mass="12706">MLAVTAVEGCRYCSYFHAKQALKSGVTPGEISQLLSGDVDSCPEEEAVAVIYAQHWAESNAHPAPEAVQKLQQTYGSEKVEAIHLMLRMIRLGNLLGNSWDCLLYRISLGKWRR</sequence>
<comment type="caution">
    <text evidence="2">The sequence shown here is derived from an EMBL/GenBank/DDBJ whole genome shotgun (WGS) entry which is preliminary data.</text>
</comment>
<protein>
    <recommendedName>
        <fullName evidence="1">Carboxymuconolactone decarboxylase-like domain-containing protein</fullName>
    </recommendedName>
</protein>
<proteinExistence type="predicted"/>
<dbReference type="AlphaFoldDB" id="X1G2B0"/>
<dbReference type="InterPro" id="IPR029032">
    <property type="entry name" value="AhpD-like"/>
</dbReference>
<evidence type="ECO:0000259" key="1">
    <source>
        <dbReference type="Pfam" id="PF02627"/>
    </source>
</evidence>
<name>X1G2B0_9ZZZZ</name>
<accession>X1G2B0</accession>
<dbReference type="SUPFAM" id="SSF69118">
    <property type="entry name" value="AhpD-like"/>
    <property type="match status" value="1"/>
</dbReference>
<reference evidence="2" key="1">
    <citation type="journal article" date="2014" name="Front. Microbiol.">
        <title>High frequency of phylogenetically diverse reductive dehalogenase-homologous genes in deep subseafloor sedimentary metagenomes.</title>
        <authorList>
            <person name="Kawai M."/>
            <person name="Futagami T."/>
            <person name="Toyoda A."/>
            <person name="Takaki Y."/>
            <person name="Nishi S."/>
            <person name="Hori S."/>
            <person name="Arai W."/>
            <person name="Tsubouchi T."/>
            <person name="Morono Y."/>
            <person name="Uchiyama I."/>
            <person name="Ito T."/>
            <person name="Fujiyama A."/>
            <person name="Inagaki F."/>
            <person name="Takami H."/>
        </authorList>
    </citation>
    <scope>NUCLEOTIDE SEQUENCE</scope>
    <source>
        <strain evidence="2">Expedition CK06-06</strain>
    </source>
</reference>
<dbReference type="Pfam" id="PF02627">
    <property type="entry name" value="CMD"/>
    <property type="match status" value="1"/>
</dbReference>